<evidence type="ECO:0000313" key="2">
    <source>
        <dbReference type="Proteomes" id="UP001145114"/>
    </source>
</evidence>
<reference evidence="1" key="1">
    <citation type="submission" date="2022-06" db="EMBL/GenBank/DDBJ databases">
        <title>Phylogenomic reconstructions and comparative analyses of Kickxellomycotina fungi.</title>
        <authorList>
            <person name="Reynolds N.K."/>
            <person name="Stajich J.E."/>
            <person name="Barry K."/>
            <person name="Grigoriev I.V."/>
            <person name="Crous P."/>
            <person name="Smith M.E."/>
        </authorList>
    </citation>
    <scope>NUCLEOTIDE SEQUENCE</scope>
    <source>
        <strain evidence="1">RSA 2271</strain>
    </source>
</reference>
<accession>A0ACC1HNZ0</accession>
<dbReference type="EMBL" id="JAMZIH010003208">
    <property type="protein sequence ID" value="KAJ1676977.1"/>
    <property type="molecule type" value="Genomic_DNA"/>
</dbReference>
<sequence>MDAVQLGSLSNYRLILKGGDKSRQLSHLEHGVAGLFAGWTVALVATPVETLKVRLQTQYQGASSNERRLYSGPVDCARQLVRQNGVFGLWHGLHATMLQRSFFFFLWGSYSVYTQWLKSLEKVPGSYFLGAIPRFAWSPQAPSSSASLPPLTTVGKEGRKRLSEKTISF</sequence>
<keyword evidence="2" id="KW-1185">Reference proteome</keyword>
<protein>
    <submittedName>
        <fullName evidence="1">Uncharacterized protein</fullName>
    </submittedName>
</protein>
<dbReference type="Proteomes" id="UP001145114">
    <property type="component" value="Unassembled WGS sequence"/>
</dbReference>
<name>A0ACC1HNZ0_9FUNG</name>
<comment type="caution">
    <text evidence="1">The sequence shown here is derived from an EMBL/GenBank/DDBJ whole genome shotgun (WGS) entry which is preliminary data.</text>
</comment>
<proteinExistence type="predicted"/>
<organism evidence="1 2">
    <name type="scientific">Spiromyces aspiralis</name>
    <dbReference type="NCBI Taxonomy" id="68401"/>
    <lineage>
        <taxon>Eukaryota</taxon>
        <taxon>Fungi</taxon>
        <taxon>Fungi incertae sedis</taxon>
        <taxon>Zoopagomycota</taxon>
        <taxon>Kickxellomycotina</taxon>
        <taxon>Kickxellomycetes</taxon>
        <taxon>Kickxellales</taxon>
        <taxon>Kickxellaceae</taxon>
        <taxon>Spiromyces</taxon>
    </lineage>
</organism>
<evidence type="ECO:0000313" key="1">
    <source>
        <dbReference type="EMBL" id="KAJ1676977.1"/>
    </source>
</evidence>
<feature type="non-terminal residue" evidence="1">
    <location>
        <position position="169"/>
    </location>
</feature>
<gene>
    <name evidence="1" type="ORF">EV182_007141</name>
</gene>